<protein>
    <recommendedName>
        <fullName evidence="2">DUF6737 domain-containing protein</fullName>
    </recommendedName>
</protein>
<dbReference type="RefSeq" id="WP_264325201.1">
    <property type="nucleotide sequence ID" value="NZ_JADEXQ010000034.1"/>
</dbReference>
<name>A0A928Z3U8_9CYAN</name>
<gene>
    <name evidence="3" type="ORF">IQ266_11605</name>
</gene>
<sequence>MTSSNPDQSTETDSIWDYKPWWCQPWSILLTGTTIISGSWLVFHRYWLTGLVAIPLIVWMSFFILVFPKLARESGMLEEMKQAHPTPPPTT</sequence>
<evidence type="ECO:0000259" key="2">
    <source>
        <dbReference type="Pfam" id="PF20522"/>
    </source>
</evidence>
<feature type="transmembrane region" description="Helical" evidence="1">
    <location>
        <begin position="46"/>
        <end position="67"/>
    </location>
</feature>
<dbReference type="Pfam" id="PF20522">
    <property type="entry name" value="DUF6737"/>
    <property type="match status" value="1"/>
</dbReference>
<evidence type="ECO:0000313" key="4">
    <source>
        <dbReference type="Proteomes" id="UP000625316"/>
    </source>
</evidence>
<feature type="domain" description="DUF6737" evidence="2">
    <location>
        <begin position="14"/>
        <end position="70"/>
    </location>
</feature>
<accession>A0A928Z3U8</accession>
<keyword evidence="4" id="KW-1185">Reference proteome</keyword>
<keyword evidence="1" id="KW-0472">Membrane</keyword>
<proteinExistence type="predicted"/>
<dbReference type="EMBL" id="JADEXQ010000034">
    <property type="protein sequence ID" value="MBE9030377.1"/>
    <property type="molecule type" value="Genomic_DNA"/>
</dbReference>
<evidence type="ECO:0000313" key="3">
    <source>
        <dbReference type="EMBL" id="MBE9030377.1"/>
    </source>
</evidence>
<reference evidence="3" key="1">
    <citation type="submission" date="2020-10" db="EMBL/GenBank/DDBJ databases">
        <authorList>
            <person name="Castelo-Branco R."/>
            <person name="Eusebio N."/>
            <person name="Adriana R."/>
            <person name="Vieira A."/>
            <person name="Brugerolle De Fraissinette N."/>
            <person name="Rezende De Castro R."/>
            <person name="Schneider M.P."/>
            <person name="Vasconcelos V."/>
            <person name="Leao P.N."/>
        </authorList>
    </citation>
    <scope>NUCLEOTIDE SEQUENCE</scope>
    <source>
        <strain evidence="3">LEGE 11480</strain>
    </source>
</reference>
<dbReference type="PANTHER" id="PTHR36046">
    <property type="entry name" value="PROTEIN, PUTATIVE-RELATED"/>
    <property type="match status" value="1"/>
</dbReference>
<keyword evidence="1" id="KW-0812">Transmembrane</keyword>
<evidence type="ECO:0000256" key="1">
    <source>
        <dbReference type="SAM" id="Phobius"/>
    </source>
</evidence>
<dbReference type="AlphaFoldDB" id="A0A928Z3U8"/>
<dbReference type="PANTHER" id="PTHR36046:SF1">
    <property type="entry name" value="DUF6737 DOMAIN-CONTAINING PROTEIN"/>
    <property type="match status" value="1"/>
</dbReference>
<dbReference type="InterPro" id="IPR046625">
    <property type="entry name" value="DUF6737"/>
</dbReference>
<comment type="caution">
    <text evidence="3">The sequence shown here is derived from an EMBL/GenBank/DDBJ whole genome shotgun (WGS) entry which is preliminary data.</text>
</comment>
<organism evidence="3 4">
    <name type="scientific">Romeriopsis navalis LEGE 11480</name>
    <dbReference type="NCBI Taxonomy" id="2777977"/>
    <lineage>
        <taxon>Bacteria</taxon>
        <taxon>Bacillati</taxon>
        <taxon>Cyanobacteriota</taxon>
        <taxon>Cyanophyceae</taxon>
        <taxon>Leptolyngbyales</taxon>
        <taxon>Leptolyngbyaceae</taxon>
        <taxon>Romeriopsis</taxon>
        <taxon>Romeriopsis navalis</taxon>
    </lineage>
</organism>
<dbReference type="Proteomes" id="UP000625316">
    <property type="component" value="Unassembled WGS sequence"/>
</dbReference>
<keyword evidence="1" id="KW-1133">Transmembrane helix</keyword>